<feature type="compositionally biased region" description="Low complexity" evidence="1">
    <location>
        <begin position="178"/>
        <end position="200"/>
    </location>
</feature>
<dbReference type="InterPro" id="IPR018929">
    <property type="entry name" value="DUF2510"/>
</dbReference>
<keyword evidence="2" id="KW-0812">Transmembrane</keyword>
<feature type="compositionally biased region" description="Acidic residues" evidence="1">
    <location>
        <begin position="166"/>
        <end position="177"/>
    </location>
</feature>
<dbReference type="AlphaFoldDB" id="A0A417Y276"/>
<feature type="transmembrane region" description="Helical" evidence="2">
    <location>
        <begin position="121"/>
        <end position="142"/>
    </location>
</feature>
<feature type="region of interest" description="Disordered" evidence="1">
    <location>
        <begin position="148"/>
        <end position="215"/>
    </location>
</feature>
<feature type="region of interest" description="Disordered" evidence="1">
    <location>
        <begin position="1"/>
        <end position="115"/>
    </location>
</feature>
<dbReference type="Pfam" id="PF10708">
    <property type="entry name" value="DUF2510"/>
    <property type="match status" value="1"/>
</dbReference>
<evidence type="ECO:0000259" key="3">
    <source>
        <dbReference type="Pfam" id="PF10708"/>
    </source>
</evidence>
<comment type="caution">
    <text evidence="4">The sequence shown here is derived from an EMBL/GenBank/DDBJ whole genome shotgun (WGS) entry which is preliminary data.</text>
</comment>
<gene>
    <name evidence="4" type="ORF">D0Z08_13400</name>
</gene>
<dbReference type="RefSeq" id="WP_118925740.1">
    <property type="nucleotide sequence ID" value="NZ_QXGH01000016.1"/>
</dbReference>
<dbReference type="Proteomes" id="UP000283644">
    <property type="component" value="Unassembled WGS sequence"/>
</dbReference>
<evidence type="ECO:0000256" key="2">
    <source>
        <dbReference type="SAM" id="Phobius"/>
    </source>
</evidence>
<proteinExistence type="predicted"/>
<sequence length="385" mass="39476">MTQAGWYPDPAGQPQTYRFWDGAAWSQETTSDPYAPPPPPRAAPPPPAAPRPPASSPSQQPPTVVAGGAGAPPSSYGQVPTPGYGAGTPPAPGGYGQQPPYGGGFPPAPPTGGSGGSAKTVLLVVAAVLVLILLSAGGFFGVRALTGDDDDGDNEAGDSTSATDSATDETESSDPTEESTATDGTEGTEGSTGTTAPPSTQCTGGIPEPSVTPRRNAERISGGALSIPIPAGFKPEVLFAPAFAWADDFTPLVRTVEENPEAQTSWFSIFGVGGLRKANGFDDPATAAEVVMTCMIESPDQYSDVSGRTEVSSGEITVDGTDAYQLTVEIRVDNADLETEGDIAQVIVVDMGDPDMFGLYISQVPIGDQELLDLQASMVDRILVD</sequence>
<evidence type="ECO:0000313" key="4">
    <source>
        <dbReference type="EMBL" id="RHW26743.1"/>
    </source>
</evidence>
<feature type="domain" description="DUF2510" evidence="3">
    <location>
        <begin position="4"/>
        <end position="37"/>
    </location>
</feature>
<feature type="compositionally biased region" description="Low complexity" evidence="1">
    <location>
        <begin position="56"/>
        <end position="66"/>
    </location>
</feature>
<dbReference type="EMBL" id="QXGH01000016">
    <property type="protein sequence ID" value="RHW26743.1"/>
    <property type="molecule type" value="Genomic_DNA"/>
</dbReference>
<keyword evidence="2" id="KW-1133">Transmembrane helix</keyword>
<keyword evidence="2" id="KW-0472">Membrane</keyword>
<keyword evidence="5" id="KW-1185">Reference proteome</keyword>
<name>A0A417Y276_9ACTN</name>
<evidence type="ECO:0000256" key="1">
    <source>
        <dbReference type="SAM" id="MobiDB-lite"/>
    </source>
</evidence>
<feature type="compositionally biased region" description="Gly residues" evidence="1">
    <location>
        <begin position="93"/>
        <end position="105"/>
    </location>
</feature>
<evidence type="ECO:0000313" key="5">
    <source>
        <dbReference type="Proteomes" id="UP000283644"/>
    </source>
</evidence>
<feature type="compositionally biased region" description="Pro residues" evidence="1">
    <location>
        <begin position="34"/>
        <end position="55"/>
    </location>
</feature>
<accession>A0A417Y276</accession>
<reference evidence="4 5" key="1">
    <citation type="submission" date="2018-09" db="EMBL/GenBank/DDBJ databases">
        <title>Genome sequencing of Nocardioides immobilis CCTCC AB 2017083 for comparison to Nocardioides silvaticus.</title>
        <authorList>
            <person name="Li C."/>
            <person name="Wang G."/>
        </authorList>
    </citation>
    <scope>NUCLEOTIDE SEQUENCE [LARGE SCALE GENOMIC DNA]</scope>
    <source>
        <strain evidence="4 5">CCTCC AB 2017083</strain>
    </source>
</reference>
<organism evidence="4 5">
    <name type="scientific">Nocardioides immobilis</name>
    <dbReference type="NCBI Taxonomy" id="2049295"/>
    <lineage>
        <taxon>Bacteria</taxon>
        <taxon>Bacillati</taxon>
        <taxon>Actinomycetota</taxon>
        <taxon>Actinomycetes</taxon>
        <taxon>Propionibacteriales</taxon>
        <taxon>Nocardioidaceae</taxon>
        <taxon>Nocardioides</taxon>
    </lineage>
</organism>
<protein>
    <submittedName>
        <fullName evidence="4">DUF2510 domain-containing protein</fullName>
    </submittedName>
</protein>